<keyword evidence="2" id="KW-1185">Reference proteome</keyword>
<dbReference type="SUPFAM" id="SSF56436">
    <property type="entry name" value="C-type lectin-like"/>
    <property type="match status" value="1"/>
</dbReference>
<comment type="caution">
    <text evidence="1">The sequence shown here is derived from an EMBL/GenBank/DDBJ whole genome shotgun (WGS) entry which is preliminary data.</text>
</comment>
<gene>
    <name evidence="1" type="ORF">Bpfe_026250</name>
</gene>
<accession>A0AAD8AXM3</accession>
<evidence type="ECO:0000313" key="2">
    <source>
        <dbReference type="Proteomes" id="UP001233172"/>
    </source>
</evidence>
<evidence type="ECO:0000313" key="1">
    <source>
        <dbReference type="EMBL" id="KAK0044339.1"/>
    </source>
</evidence>
<dbReference type="AlphaFoldDB" id="A0AAD8AXM3"/>
<sequence>DSVWFGANDIDVEGTWIWDHNKQSANPMPVGSLWASGEPSGTSAAWDCGILYVGVSPPYGAYSETCSLL</sequence>
<proteinExistence type="predicted"/>
<dbReference type="CDD" id="cd00037">
    <property type="entry name" value="CLECT"/>
    <property type="match status" value="1"/>
</dbReference>
<dbReference type="Gene3D" id="3.10.100.10">
    <property type="entry name" value="Mannose-Binding Protein A, subunit A"/>
    <property type="match status" value="1"/>
</dbReference>
<dbReference type="EMBL" id="JASAOG010000200">
    <property type="protein sequence ID" value="KAK0044339.1"/>
    <property type="molecule type" value="Genomic_DNA"/>
</dbReference>
<protein>
    <submittedName>
        <fullName evidence="1">Threonine-rich protein</fullName>
    </submittedName>
</protein>
<name>A0AAD8AXM3_BIOPF</name>
<dbReference type="InterPro" id="IPR016187">
    <property type="entry name" value="CTDL_fold"/>
</dbReference>
<organism evidence="1 2">
    <name type="scientific">Biomphalaria pfeifferi</name>
    <name type="common">Bloodfluke planorb</name>
    <name type="synonym">Freshwater snail</name>
    <dbReference type="NCBI Taxonomy" id="112525"/>
    <lineage>
        <taxon>Eukaryota</taxon>
        <taxon>Metazoa</taxon>
        <taxon>Spiralia</taxon>
        <taxon>Lophotrochozoa</taxon>
        <taxon>Mollusca</taxon>
        <taxon>Gastropoda</taxon>
        <taxon>Heterobranchia</taxon>
        <taxon>Euthyneura</taxon>
        <taxon>Panpulmonata</taxon>
        <taxon>Hygrophila</taxon>
        <taxon>Lymnaeoidea</taxon>
        <taxon>Planorbidae</taxon>
        <taxon>Biomphalaria</taxon>
    </lineage>
</organism>
<dbReference type="InterPro" id="IPR016186">
    <property type="entry name" value="C-type_lectin-like/link_sf"/>
</dbReference>
<feature type="non-terminal residue" evidence="1">
    <location>
        <position position="1"/>
    </location>
</feature>
<dbReference type="Proteomes" id="UP001233172">
    <property type="component" value="Unassembled WGS sequence"/>
</dbReference>
<reference evidence="1" key="1">
    <citation type="journal article" date="2023" name="PLoS Negl. Trop. Dis.">
        <title>A genome sequence for Biomphalaria pfeifferi, the major vector snail for the human-infecting parasite Schistosoma mansoni.</title>
        <authorList>
            <person name="Bu L."/>
            <person name="Lu L."/>
            <person name="Laidemitt M.R."/>
            <person name="Zhang S.M."/>
            <person name="Mutuku M."/>
            <person name="Mkoji G."/>
            <person name="Steinauer M."/>
            <person name="Loker E.S."/>
        </authorList>
    </citation>
    <scope>NUCLEOTIDE SEQUENCE</scope>
    <source>
        <strain evidence="1">KasaAsao</strain>
    </source>
</reference>
<reference evidence="1" key="2">
    <citation type="submission" date="2023-04" db="EMBL/GenBank/DDBJ databases">
        <authorList>
            <person name="Bu L."/>
            <person name="Lu L."/>
            <person name="Laidemitt M.R."/>
            <person name="Zhang S.M."/>
            <person name="Mutuku M."/>
            <person name="Mkoji G."/>
            <person name="Steinauer M."/>
            <person name="Loker E.S."/>
        </authorList>
    </citation>
    <scope>NUCLEOTIDE SEQUENCE</scope>
    <source>
        <strain evidence="1">KasaAsao</strain>
        <tissue evidence="1">Whole Snail</tissue>
    </source>
</reference>